<keyword evidence="2" id="KW-0812">Transmembrane</keyword>
<sequence length="268" mass="29859">MQSRIKLHFKLRNVRKPASGSAHYTHSEPLFSSQAETTFNQLCTGGQFGHPLTERQFRQLELIPTSGAPDTMRPLTLLQRQRITLSLFFTVAVGAVFTVAAPAFVPWQVVDKKRAQALDQQRRQGKDFHVIANRRRSGSGEDTGEQAQELSNTSPSTATGSPTISSQGPIISLLTDHTKQRDFPAASITDSNPEAVSQDPSDPSAPTKKRRRRRRRKMVNEGWQELTGRTAREEKERQHVHTDPSIHDAPVPGENGGIEISWKNKAQP</sequence>
<name>A0A9P8A403_MORAP</name>
<organism evidence="3 4">
    <name type="scientific">Mortierella alpina</name>
    <name type="common">Oleaginous fungus</name>
    <name type="synonym">Mortierella renispora</name>
    <dbReference type="NCBI Taxonomy" id="64518"/>
    <lineage>
        <taxon>Eukaryota</taxon>
        <taxon>Fungi</taxon>
        <taxon>Fungi incertae sedis</taxon>
        <taxon>Mucoromycota</taxon>
        <taxon>Mortierellomycotina</taxon>
        <taxon>Mortierellomycetes</taxon>
        <taxon>Mortierellales</taxon>
        <taxon>Mortierellaceae</taxon>
        <taxon>Mortierella</taxon>
    </lineage>
</organism>
<dbReference type="AlphaFoldDB" id="A0A9P8A403"/>
<dbReference type="EMBL" id="JAIFTL010000084">
    <property type="protein sequence ID" value="KAG9323913.1"/>
    <property type="molecule type" value="Genomic_DNA"/>
</dbReference>
<dbReference type="Proteomes" id="UP000717515">
    <property type="component" value="Unassembled WGS sequence"/>
</dbReference>
<feature type="compositionally biased region" description="Basic residues" evidence="1">
    <location>
        <begin position="207"/>
        <end position="217"/>
    </location>
</feature>
<evidence type="ECO:0008006" key="5">
    <source>
        <dbReference type="Google" id="ProtNLM"/>
    </source>
</evidence>
<feature type="compositionally biased region" description="Basic and acidic residues" evidence="1">
    <location>
        <begin position="118"/>
        <end position="129"/>
    </location>
</feature>
<feature type="compositionally biased region" description="Polar residues" evidence="1">
    <location>
        <begin position="145"/>
        <end position="168"/>
    </location>
</feature>
<feature type="region of interest" description="Disordered" evidence="1">
    <location>
        <begin position="118"/>
        <end position="168"/>
    </location>
</feature>
<gene>
    <name evidence="3" type="ORF">KVV02_006279</name>
</gene>
<feature type="region of interest" description="Disordered" evidence="1">
    <location>
        <begin position="184"/>
        <end position="268"/>
    </location>
</feature>
<feature type="compositionally biased region" description="Polar residues" evidence="1">
    <location>
        <begin position="188"/>
        <end position="201"/>
    </location>
</feature>
<accession>A0A9P8A403</accession>
<evidence type="ECO:0000313" key="3">
    <source>
        <dbReference type="EMBL" id="KAG9323913.1"/>
    </source>
</evidence>
<feature type="compositionally biased region" description="Basic and acidic residues" evidence="1">
    <location>
        <begin position="230"/>
        <end position="246"/>
    </location>
</feature>
<comment type="caution">
    <text evidence="3">The sequence shown here is derived from an EMBL/GenBank/DDBJ whole genome shotgun (WGS) entry which is preliminary data.</text>
</comment>
<keyword evidence="2" id="KW-1133">Transmembrane helix</keyword>
<evidence type="ECO:0000256" key="1">
    <source>
        <dbReference type="SAM" id="MobiDB-lite"/>
    </source>
</evidence>
<feature type="transmembrane region" description="Helical" evidence="2">
    <location>
        <begin position="83"/>
        <end position="105"/>
    </location>
</feature>
<protein>
    <recommendedName>
        <fullName evidence="5">Transmembrane protein</fullName>
    </recommendedName>
</protein>
<keyword evidence="2" id="KW-0472">Membrane</keyword>
<evidence type="ECO:0000256" key="2">
    <source>
        <dbReference type="SAM" id="Phobius"/>
    </source>
</evidence>
<evidence type="ECO:0000313" key="4">
    <source>
        <dbReference type="Proteomes" id="UP000717515"/>
    </source>
</evidence>
<reference evidence="3" key="1">
    <citation type="submission" date="2021-07" db="EMBL/GenBank/DDBJ databases">
        <title>Draft genome of Mortierella alpina, strain LL118, isolated from an aspen leaf litter sample.</title>
        <authorList>
            <person name="Yang S."/>
            <person name="Vinatzer B.A."/>
        </authorList>
    </citation>
    <scope>NUCLEOTIDE SEQUENCE</scope>
    <source>
        <strain evidence="3">LL118</strain>
    </source>
</reference>
<proteinExistence type="predicted"/>